<proteinExistence type="predicted"/>
<dbReference type="GO" id="GO:0046872">
    <property type="term" value="F:metal ion binding"/>
    <property type="evidence" value="ECO:0007669"/>
    <property type="project" value="UniProtKB-KW"/>
</dbReference>
<dbReference type="Proteomes" id="UP000838878">
    <property type="component" value="Chromosome 5"/>
</dbReference>
<feature type="domain" description="PPM-type phosphatase" evidence="5">
    <location>
        <begin position="750"/>
        <end position="968"/>
    </location>
</feature>
<keyword evidence="2" id="KW-0479">Metal-binding</keyword>
<dbReference type="SMART" id="SM00332">
    <property type="entry name" value="PP2Cc"/>
    <property type="match status" value="1"/>
</dbReference>
<evidence type="ECO:0000313" key="6">
    <source>
        <dbReference type="EMBL" id="CAH0725871.1"/>
    </source>
</evidence>
<feature type="compositionally biased region" description="Polar residues" evidence="4">
    <location>
        <begin position="1013"/>
        <end position="1039"/>
    </location>
</feature>
<dbReference type="Pfam" id="PF23010">
    <property type="entry name" value="RA_3"/>
    <property type="match status" value="1"/>
</dbReference>
<dbReference type="SUPFAM" id="SSF52058">
    <property type="entry name" value="L domain-like"/>
    <property type="match status" value="2"/>
</dbReference>
<evidence type="ECO:0000256" key="2">
    <source>
        <dbReference type="ARBA" id="ARBA00022723"/>
    </source>
</evidence>
<dbReference type="InterPro" id="IPR055071">
    <property type="entry name" value="RA_PHLPP-like"/>
</dbReference>
<dbReference type="CDD" id="cd00143">
    <property type="entry name" value="PP2Cc"/>
    <property type="match status" value="1"/>
</dbReference>
<dbReference type="SUPFAM" id="SSF81606">
    <property type="entry name" value="PP2C-like"/>
    <property type="match status" value="1"/>
</dbReference>
<accession>A0A8J9UT08</accession>
<sequence>MVCDDGLHAPSHPRKSLRRLASTRGFKPRSEFSWIRVFDGLEPFAVDAPSKLIKVSQYTTAEDVNKKLGLNEELTLWIQIGGENSRRMDLNEFPLKIQDDFLAKNGWTSEARRLRLAVDPELRHSLRWCTGPASRSGGVLRSGTVFVLKGHVFPQWKPRLAHVIGSQLHTYGVSWDVLELSGGRIELCQPKAQKLVICVKPRCPGLVDSGINHLFLGFNTVWERNMWFFWLNEGTQSTQPPNVLDLSSGSRSHLSTALTQHASDGFAVRVLRLRGNALPAVPSQACALNTLTHLDISNNKITELPEELCRLTQLEEINVSDNEIQSIDCILRLPRLRAVIAARNSIRNFGSNNSTQMGPGEENRGEYRAPLTNVDLRYNRLKGSIILGNYEHLVSLDVSHNAVEVLVVSALRGLRELYAAHNSIQHLALHGASLRVLHAPYNQMDSLTTMVPPINLVEIDVSHNKLSSLPQWLSGCSDLTKLYASNNKLTSLPEHLFCSELSSLSHLHLAHNKITNFPSMPRLRSPLKELLLHDNCIQALPENFFSICDRLCVLNLSNNRLSRLPRVRGASPHCLERLYLTANCLTDEVIDVIITFRGLKVLHIAYNCLTSLPESCFTFWPEVEELVISGNSLIKLPDNLPQLNNIRIVRAHSNRLRSVPMFACSASVKILDFAHNELDSIDLRLLAPKQLKFLDISCNKKLQMDPSQFNAYKCQRPLSLVDVTGQNAVSWTQKTNFHEELNGLTPWVTGFSECPNKLLQLSCAQIRLPSFCNKEGLFAIIDGESDTEVPKILQSSLPGLLLEEKSIKETVNEYMKYVVLSAHRELKEKGQRRGACLIMCHLSPVNTPENGFGQTPKKYNLRLANVGDTKAVLSRRSGPLCLGAENNKRIGYSSRYPNTVPDPDVIHTVIKEDDEFLILGNGKFWRSVTIDTAIAEVRAERNPVLAAKRLQDLAQSYGTEDCISVVIVRFDTVRSDVDLLMRELRNTINTNKSVCKSDCCCSRLEPCCHSITPPKSTSDRSSPSGQSDRPLSETVNQHYASVRSHVKASERRPRGGVARAIRVRVEEDKEEERKNDDVPSSDEQFKCWEYMLEQNTQMIFDKELDNLSKGIKSNGSSLRNLKGLSGSSPQLHLTGKQSKVPFLSKHFGSARAFGNNLKPEFRFGSGRVPNGGPNAAYFGSLQRLMPYHLEYDFAVIQEKTAQSQDSLDLEGRMQQYWGVATTEL</sequence>
<keyword evidence="1" id="KW-0433">Leucine-rich repeat</keyword>
<dbReference type="OrthoDB" id="737510at2759"/>
<dbReference type="InterPro" id="IPR050216">
    <property type="entry name" value="LRR_domain-containing"/>
</dbReference>
<dbReference type="InterPro" id="IPR003591">
    <property type="entry name" value="Leu-rich_rpt_typical-subtyp"/>
</dbReference>
<keyword evidence="7" id="KW-1185">Reference proteome</keyword>
<dbReference type="InterPro" id="IPR032675">
    <property type="entry name" value="LRR_dom_sf"/>
</dbReference>
<keyword evidence="3" id="KW-0677">Repeat</keyword>
<dbReference type="Pfam" id="PF00560">
    <property type="entry name" value="LRR_1"/>
    <property type="match status" value="1"/>
</dbReference>
<protein>
    <recommendedName>
        <fullName evidence="5">PPM-type phosphatase domain-containing protein</fullName>
    </recommendedName>
</protein>
<dbReference type="Pfam" id="PF00481">
    <property type="entry name" value="PP2C"/>
    <property type="match status" value="1"/>
</dbReference>
<dbReference type="Pfam" id="PF13855">
    <property type="entry name" value="LRR_8"/>
    <property type="match status" value="2"/>
</dbReference>
<feature type="compositionally biased region" description="Basic and acidic residues" evidence="4">
    <location>
        <begin position="1063"/>
        <end position="1077"/>
    </location>
</feature>
<organism evidence="6 7">
    <name type="scientific">Brenthis ino</name>
    <name type="common">lesser marbled fritillary</name>
    <dbReference type="NCBI Taxonomy" id="405034"/>
    <lineage>
        <taxon>Eukaryota</taxon>
        <taxon>Metazoa</taxon>
        <taxon>Ecdysozoa</taxon>
        <taxon>Arthropoda</taxon>
        <taxon>Hexapoda</taxon>
        <taxon>Insecta</taxon>
        <taxon>Pterygota</taxon>
        <taxon>Neoptera</taxon>
        <taxon>Endopterygota</taxon>
        <taxon>Lepidoptera</taxon>
        <taxon>Glossata</taxon>
        <taxon>Ditrysia</taxon>
        <taxon>Papilionoidea</taxon>
        <taxon>Nymphalidae</taxon>
        <taxon>Heliconiinae</taxon>
        <taxon>Argynnini</taxon>
        <taxon>Brenthis</taxon>
    </lineage>
</organism>
<evidence type="ECO:0000259" key="5">
    <source>
        <dbReference type="SMART" id="SM00332"/>
    </source>
</evidence>
<dbReference type="InterPro" id="IPR001611">
    <property type="entry name" value="Leu-rich_rpt"/>
</dbReference>
<dbReference type="Gene3D" id="3.80.10.10">
    <property type="entry name" value="Ribonuclease Inhibitor"/>
    <property type="match status" value="3"/>
</dbReference>
<dbReference type="InterPro" id="IPR036457">
    <property type="entry name" value="PPM-type-like_dom_sf"/>
</dbReference>
<dbReference type="GO" id="GO:0005737">
    <property type="term" value="C:cytoplasm"/>
    <property type="evidence" value="ECO:0007669"/>
    <property type="project" value="TreeGrafter"/>
</dbReference>
<dbReference type="AlphaFoldDB" id="A0A8J9UT08"/>
<evidence type="ECO:0000313" key="7">
    <source>
        <dbReference type="Proteomes" id="UP000838878"/>
    </source>
</evidence>
<dbReference type="InterPro" id="IPR001932">
    <property type="entry name" value="PPM-type_phosphatase-like_dom"/>
</dbReference>
<dbReference type="SMART" id="SM00369">
    <property type="entry name" value="LRR_TYP"/>
    <property type="match status" value="10"/>
</dbReference>
<dbReference type="SMART" id="SM00364">
    <property type="entry name" value="LRR_BAC"/>
    <property type="match status" value="9"/>
</dbReference>
<evidence type="ECO:0000256" key="3">
    <source>
        <dbReference type="ARBA" id="ARBA00022737"/>
    </source>
</evidence>
<gene>
    <name evidence="6" type="ORF">BINO364_LOCUS11407</name>
</gene>
<dbReference type="PANTHER" id="PTHR48051">
    <property type="match status" value="1"/>
</dbReference>
<dbReference type="PANTHER" id="PTHR48051:SF1">
    <property type="entry name" value="RAS SUPPRESSOR PROTEIN 1"/>
    <property type="match status" value="1"/>
</dbReference>
<dbReference type="Gene3D" id="3.60.40.10">
    <property type="entry name" value="PPM-type phosphatase domain"/>
    <property type="match status" value="2"/>
</dbReference>
<feature type="non-terminal residue" evidence="6">
    <location>
        <position position="1224"/>
    </location>
</feature>
<name>A0A8J9UT08_9NEOP</name>
<dbReference type="EMBL" id="OV170225">
    <property type="protein sequence ID" value="CAH0725871.1"/>
    <property type="molecule type" value="Genomic_DNA"/>
</dbReference>
<evidence type="ECO:0000256" key="4">
    <source>
        <dbReference type="SAM" id="MobiDB-lite"/>
    </source>
</evidence>
<feature type="region of interest" description="Disordered" evidence="4">
    <location>
        <begin position="1012"/>
        <end position="1080"/>
    </location>
</feature>
<evidence type="ECO:0000256" key="1">
    <source>
        <dbReference type="ARBA" id="ARBA00022614"/>
    </source>
</evidence>
<reference evidence="6" key="1">
    <citation type="submission" date="2021-12" db="EMBL/GenBank/DDBJ databases">
        <authorList>
            <person name="Martin H S."/>
        </authorList>
    </citation>
    <scope>NUCLEOTIDE SEQUENCE</scope>
</reference>